<feature type="transmembrane region" description="Helical" evidence="1">
    <location>
        <begin position="159"/>
        <end position="182"/>
    </location>
</feature>
<protein>
    <recommendedName>
        <fullName evidence="4">Peptidase</fullName>
    </recommendedName>
</protein>
<gene>
    <name evidence="2" type="ORF">B5J99_17990</name>
</gene>
<keyword evidence="1" id="KW-0812">Transmembrane</keyword>
<reference evidence="2 3" key="1">
    <citation type="submission" date="2017-03" db="EMBL/GenBank/DDBJ databases">
        <title>Complete genome sequence of Blastomonas fulva degrading microcsystin LR.</title>
        <authorList>
            <person name="Lee H.-g."/>
            <person name="Jin L."/>
            <person name="oh H.-M."/>
        </authorList>
    </citation>
    <scope>NUCLEOTIDE SEQUENCE [LARGE SCALE GENOMIC DNA]</scope>
    <source>
        <strain evidence="2 3">T2</strain>
    </source>
</reference>
<feature type="transmembrane region" description="Helical" evidence="1">
    <location>
        <begin position="348"/>
        <end position="369"/>
    </location>
</feature>
<feature type="transmembrane region" description="Helical" evidence="1">
    <location>
        <begin position="209"/>
        <end position="230"/>
    </location>
</feature>
<dbReference type="EMBL" id="CP020083">
    <property type="protein sequence ID" value="ASR53114.1"/>
    <property type="molecule type" value="Genomic_DNA"/>
</dbReference>
<accession>A0ABN5BBZ1</accession>
<dbReference type="Pfam" id="PF03929">
    <property type="entry name" value="PepSY_TM"/>
    <property type="match status" value="1"/>
</dbReference>
<keyword evidence="3" id="KW-1185">Reference proteome</keyword>
<sequence length="410" mass="45320">MSAVASDTPRTVHGDEAQAGRRKAVPVSYWLHSLVGLKLSLFLGFVCLTGTIATVAHEIEWLYKPAVRASAMQREADWGAMWDAAKAAHPYATLTAIGSYERNDAPYFAKSVSATDGTGQEFTIYVDPGTSRVTGHEYGRSFQDAMRALHYYLFAPGPIPMYIVTSLGFLLVLSLVTGLISYKKFWRGFWRMPRWHRDLRTVMGDLHRLIGLWSVWFVAVIGVTSIWYFVEHAGLDLNAPPPFVKPIQPATDITGDQISRWTRIARREMPGLAITAVHLPYGPGDPAIVQGQWQAWLVRERTNAVFIDPATDEMVGKRIAHEMGVGERIVHTADPLHFGTFGGLATKLIWVVFGVALVAMAGSGAVIYAKRLRIAAGSGVAMGMLDYLGDWKWPSILAITAVPGIAFWFW</sequence>
<feature type="transmembrane region" description="Helical" evidence="1">
    <location>
        <begin position="29"/>
        <end position="56"/>
    </location>
</feature>
<dbReference type="PANTHER" id="PTHR34219">
    <property type="entry name" value="IRON-REGULATED INNER MEMBRANE PROTEIN-RELATED"/>
    <property type="match status" value="1"/>
</dbReference>
<feature type="transmembrane region" description="Helical" evidence="1">
    <location>
        <begin position="390"/>
        <end position="409"/>
    </location>
</feature>
<keyword evidence="1" id="KW-1133">Transmembrane helix</keyword>
<evidence type="ECO:0000313" key="3">
    <source>
        <dbReference type="Proteomes" id="UP000258016"/>
    </source>
</evidence>
<evidence type="ECO:0000256" key="1">
    <source>
        <dbReference type="SAM" id="Phobius"/>
    </source>
</evidence>
<name>A0ABN5BBZ1_9SPHN</name>
<evidence type="ECO:0008006" key="4">
    <source>
        <dbReference type="Google" id="ProtNLM"/>
    </source>
</evidence>
<organism evidence="2 3">
    <name type="scientific">Blastomonas fulva</name>
    <dbReference type="NCBI Taxonomy" id="1550728"/>
    <lineage>
        <taxon>Bacteria</taxon>
        <taxon>Pseudomonadati</taxon>
        <taxon>Pseudomonadota</taxon>
        <taxon>Alphaproteobacteria</taxon>
        <taxon>Sphingomonadales</taxon>
        <taxon>Sphingomonadaceae</taxon>
        <taxon>Blastomonas</taxon>
    </lineage>
</organism>
<proteinExistence type="predicted"/>
<evidence type="ECO:0000313" key="2">
    <source>
        <dbReference type="EMBL" id="ASR53114.1"/>
    </source>
</evidence>
<dbReference type="GeneID" id="303487487"/>
<keyword evidence="1" id="KW-0472">Membrane</keyword>
<dbReference type="InterPro" id="IPR005625">
    <property type="entry name" value="PepSY-ass_TM"/>
</dbReference>
<dbReference type="PANTHER" id="PTHR34219:SF8">
    <property type="entry name" value="PEPSY DOMAIN-CONTAINING PROTEIN"/>
    <property type="match status" value="1"/>
</dbReference>
<dbReference type="Proteomes" id="UP000258016">
    <property type="component" value="Chromosome"/>
</dbReference>
<dbReference type="RefSeq" id="WP_117353195.1">
    <property type="nucleotide sequence ID" value="NZ_CP020083.1"/>
</dbReference>